<organism evidence="1 2">
    <name type="scientific">Entomophthora muscae</name>
    <dbReference type="NCBI Taxonomy" id="34485"/>
    <lineage>
        <taxon>Eukaryota</taxon>
        <taxon>Fungi</taxon>
        <taxon>Fungi incertae sedis</taxon>
        <taxon>Zoopagomycota</taxon>
        <taxon>Entomophthoromycotina</taxon>
        <taxon>Entomophthoromycetes</taxon>
        <taxon>Entomophthorales</taxon>
        <taxon>Entomophthoraceae</taxon>
        <taxon>Entomophthora</taxon>
    </lineage>
</organism>
<comment type="caution">
    <text evidence="1">The sequence shown here is derived from an EMBL/GenBank/DDBJ whole genome shotgun (WGS) entry which is preliminary data.</text>
</comment>
<evidence type="ECO:0000313" key="2">
    <source>
        <dbReference type="Proteomes" id="UP001165960"/>
    </source>
</evidence>
<sequence>MISEITLSLIFFLTGLSVLFVLNRYGNLKRGTAFVFIVIFISWFFPFSSFVLLPLDLLSTEYTNCIQENGGNKICEKPFLFVDRSILYILWRLVYWTSFVLTWLLIPILQTYITQKGRDWRNKLRWAIVRQLLYFLIAGALGILFVGYVMFKKKMGTLNALKLYLVSISNCWALVLIIAFMGYGLVDVPKKLWIWSLPRKRLELLELKAPLVYENLSDSNHAVRDAVDKVLALMEKIHSTHPLREYLDDILATPGLDLKDHNYFQSSTELPNPIDAAFLDDVDYSLKNSLKEQERNRALWRSLREEAFHIQDVLSNAESSDRRLTSTLTILSGSKWDDFRISLAWWFYVIIQPILLRLASCITSFLTVGLLWSELTLSFKSFSIVSRIFSLLDDQLAVLQLISAVLLLYMSWCAYSSLFQLKVFNYYVLVPNKHTDENSLLFCGAYLCRLAIPLYYNFLLLSSSDQKNLANSPNDIVFSDLMGKMDLVPFLGSMFNQLVPFLILIPVGMSLTGVNRRITRFFSIDFLLVDDASPQGLQRRGRELLKSERTREERSMHNSHSASLSPLPPTRSIAIEISSPGGHFSDSEDEETPIRRDESSDMSTSQKIKKFFGTWRFASSTTSPENLHSVYQDYSDLNESFEQRPLR</sequence>
<dbReference type="Proteomes" id="UP001165960">
    <property type="component" value="Unassembled WGS sequence"/>
</dbReference>
<keyword evidence="2" id="KW-1185">Reference proteome</keyword>
<proteinExistence type="predicted"/>
<dbReference type="EMBL" id="QTSX02005106">
    <property type="protein sequence ID" value="KAJ9061030.1"/>
    <property type="molecule type" value="Genomic_DNA"/>
</dbReference>
<protein>
    <submittedName>
        <fullName evidence="1">Uncharacterized protein</fullName>
    </submittedName>
</protein>
<gene>
    <name evidence="1" type="ORF">DSO57_1024786</name>
</gene>
<name>A0ACC2SFC2_9FUNG</name>
<reference evidence="1" key="1">
    <citation type="submission" date="2022-04" db="EMBL/GenBank/DDBJ databases">
        <title>Genome of the entomopathogenic fungus Entomophthora muscae.</title>
        <authorList>
            <person name="Elya C."/>
            <person name="Lovett B.R."/>
            <person name="Lee E."/>
            <person name="Macias A.M."/>
            <person name="Hajek A.E."/>
            <person name="De Bivort B.L."/>
            <person name="Kasson M.T."/>
            <person name="De Fine Licht H.H."/>
            <person name="Stajich J.E."/>
        </authorList>
    </citation>
    <scope>NUCLEOTIDE SEQUENCE</scope>
    <source>
        <strain evidence="1">Berkeley</strain>
    </source>
</reference>
<accession>A0ACC2SFC2</accession>
<evidence type="ECO:0000313" key="1">
    <source>
        <dbReference type="EMBL" id="KAJ9061030.1"/>
    </source>
</evidence>